<dbReference type="PANTHER" id="PTHR46065">
    <property type="entry name" value="E3 UBIQUITIN-PROTEIN LIGASE MARCH 2/3 FAMILY MEMBER"/>
    <property type="match status" value="1"/>
</dbReference>
<evidence type="ECO:0000256" key="3">
    <source>
        <dbReference type="ARBA" id="ARBA00022692"/>
    </source>
</evidence>
<dbReference type="Pfam" id="PF12906">
    <property type="entry name" value="RINGv"/>
    <property type="match status" value="1"/>
</dbReference>
<keyword evidence="12" id="KW-1185">Reference proteome</keyword>
<evidence type="ECO:0000256" key="6">
    <source>
        <dbReference type="ARBA" id="ARBA00022786"/>
    </source>
</evidence>
<accession>A0A1V9ZCY0</accession>
<evidence type="ECO:0000313" key="12">
    <source>
        <dbReference type="Proteomes" id="UP000243217"/>
    </source>
</evidence>
<evidence type="ECO:0000259" key="10">
    <source>
        <dbReference type="PROSITE" id="PS51292"/>
    </source>
</evidence>
<dbReference type="Proteomes" id="UP000243217">
    <property type="component" value="Unassembled WGS sequence"/>
</dbReference>
<proteinExistence type="predicted"/>
<comment type="caution">
    <text evidence="11">The sequence shown here is derived from an EMBL/GenBank/DDBJ whole genome shotgun (WGS) entry which is preliminary data.</text>
</comment>
<dbReference type="GO" id="GO:0016740">
    <property type="term" value="F:transferase activity"/>
    <property type="evidence" value="ECO:0007669"/>
    <property type="project" value="UniProtKB-KW"/>
</dbReference>
<dbReference type="PROSITE" id="PS51292">
    <property type="entry name" value="ZF_RING_CH"/>
    <property type="match status" value="1"/>
</dbReference>
<dbReference type="Gene3D" id="3.30.40.10">
    <property type="entry name" value="Zinc/RING finger domain, C3HC4 (zinc finger)"/>
    <property type="match status" value="1"/>
</dbReference>
<dbReference type="SUPFAM" id="SSF143456">
    <property type="entry name" value="VC0467-like"/>
    <property type="match status" value="1"/>
</dbReference>
<evidence type="ECO:0000256" key="8">
    <source>
        <dbReference type="ARBA" id="ARBA00022989"/>
    </source>
</evidence>
<dbReference type="PANTHER" id="PTHR46065:SF3">
    <property type="entry name" value="FI20425P1"/>
    <property type="match status" value="1"/>
</dbReference>
<dbReference type="CDD" id="cd16495">
    <property type="entry name" value="RING_CH-C4HC3_MARCH"/>
    <property type="match status" value="1"/>
</dbReference>
<keyword evidence="3" id="KW-0812">Transmembrane</keyword>
<dbReference type="InterPro" id="IPR013083">
    <property type="entry name" value="Znf_RING/FYVE/PHD"/>
</dbReference>
<evidence type="ECO:0000256" key="7">
    <source>
        <dbReference type="ARBA" id="ARBA00022833"/>
    </source>
</evidence>
<dbReference type="SMART" id="SM00744">
    <property type="entry name" value="RINGv"/>
    <property type="match status" value="1"/>
</dbReference>
<feature type="domain" description="RING-CH-type" evidence="10">
    <location>
        <begin position="1"/>
        <end position="76"/>
    </location>
</feature>
<dbReference type="EMBL" id="JNBS01002032">
    <property type="protein sequence ID" value="OQR95797.1"/>
    <property type="molecule type" value="Genomic_DNA"/>
</dbReference>
<dbReference type="AlphaFoldDB" id="A0A1V9ZCY0"/>
<organism evidence="11 12">
    <name type="scientific">Thraustotheca clavata</name>
    <dbReference type="NCBI Taxonomy" id="74557"/>
    <lineage>
        <taxon>Eukaryota</taxon>
        <taxon>Sar</taxon>
        <taxon>Stramenopiles</taxon>
        <taxon>Oomycota</taxon>
        <taxon>Saprolegniomycetes</taxon>
        <taxon>Saprolegniales</taxon>
        <taxon>Achlyaceae</taxon>
        <taxon>Thraustotheca</taxon>
    </lineage>
</organism>
<dbReference type="OrthoDB" id="264354at2759"/>
<keyword evidence="6" id="KW-0833">Ubl conjugation pathway</keyword>
<evidence type="ECO:0000256" key="4">
    <source>
        <dbReference type="ARBA" id="ARBA00022723"/>
    </source>
</evidence>
<name>A0A1V9ZCY0_9STRA</name>
<keyword evidence="5" id="KW-0863">Zinc-finger</keyword>
<evidence type="ECO:0000256" key="1">
    <source>
        <dbReference type="ARBA" id="ARBA00004141"/>
    </source>
</evidence>
<dbReference type="SUPFAM" id="SSF57850">
    <property type="entry name" value="RING/U-box"/>
    <property type="match status" value="1"/>
</dbReference>
<dbReference type="Gene3D" id="3.40.1740.10">
    <property type="entry name" value="VC0467-like"/>
    <property type="match status" value="1"/>
</dbReference>
<evidence type="ECO:0000256" key="9">
    <source>
        <dbReference type="ARBA" id="ARBA00023136"/>
    </source>
</evidence>
<keyword evidence="9" id="KW-0472">Membrane</keyword>
<comment type="subcellular location">
    <subcellularLocation>
        <location evidence="1">Membrane</location>
        <topology evidence="1">Multi-pass membrane protein</topology>
    </subcellularLocation>
</comment>
<dbReference type="GO" id="GO:0008270">
    <property type="term" value="F:zinc ion binding"/>
    <property type="evidence" value="ECO:0007669"/>
    <property type="project" value="UniProtKB-KW"/>
</dbReference>
<dbReference type="STRING" id="74557.A0A1V9ZCY0"/>
<gene>
    <name evidence="11" type="ORF">THRCLA_07563</name>
</gene>
<keyword evidence="7" id="KW-0862">Zinc</keyword>
<protein>
    <recommendedName>
        <fullName evidence="10">RING-CH-type domain-containing protein</fullName>
    </recommendedName>
</protein>
<evidence type="ECO:0000256" key="2">
    <source>
        <dbReference type="ARBA" id="ARBA00022679"/>
    </source>
</evidence>
<keyword evidence="4" id="KW-0479">Metal-binding</keyword>
<dbReference type="InterPro" id="IPR011016">
    <property type="entry name" value="Znf_RING-CH"/>
</dbReference>
<keyword evidence="2" id="KW-0808">Transferase</keyword>
<evidence type="ECO:0000256" key="5">
    <source>
        <dbReference type="ARBA" id="ARBA00022771"/>
    </source>
</evidence>
<reference evidence="11 12" key="1">
    <citation type="journal article" date="2014" name="Genome Biol. Evol.">
        <title>The secreted proteins of Achlya hypogyna and Thraustotheca clavata identify the ancestral oomycete secretome and reveal gene acquisitions by horizontal gene transfer.</title>
        <authorList>
            <person name="Misner I."/>
            <person name="Blouin N."/>
            <person name="Leonard G."/>
            <person name="Richards T.A."/>
            <person name="Lane C.E."/>
        </authorList>
    </citation>
    <scope>NUCLEOTIDE SEQUENCE [LARGE SCALE GENOMIC DNA]</scope>
    <source>
        <strain evidence="11 12">ATCC 34112</strain>
    </source>
</reference>
<dbReference type="GO" id="GO:0016020">
    <property type="term" value="C:membrane"/>
    <property type="evidence" value="ECO:0007669"/>
    <property type="project" value="UniProtKB-SubCell"/>
</dbReference>
<keyword evidence="8" id="KW-1133">Transmembrane helix</keyword>
<sequence>MESDEEVLCRYCFGDESDGPLISPCKCSGGQKYVHLDCLRRWQRMVLVSQPTHPAFYSDDKRHHVCNVCLAKYTCPPPSRAELMASFTGPEIAALIEKDRLIAASQGFSEMLEADRHLDENGIRFRRSPSSYDYWFHGVYLINEIIGDSGEMELQLPNTEFLNNFRRRLTPDPDDNSKLEMHFHGAIYVLLPRGSLEGVQNVATAFETLEAPATVHLQQKDSLHSCADDHVTAVCISRPLTRTNRLQAANEALEEARRDILALHPSIRQNILNDTIHVQHYAGGPCDDQSISACLVLGGALRGYTIYSSLKDALLHVYRLFATLTDPTHLRPGQGVRLTGLVSRSEINGELGMALKYDPKIGRWQVRLVNQPGGISVKPSNLEPLECEKASVYVFWGDAQWTRAQLLGEIAKGSWGLCRAMIDDFLVPPTMRWGQLQEQNRLAYAPVTEMSEDYIRNATEEMVSLRPNAVAAEEATQEGAP</sequence>
<evidence type="ECO:0000313" key="11">
    <source>
        <dbReference type="EMBL" id="OQR95797.1"/>
    </source>
</evidence>